<comment type="caution">
    <text evidence="1">The sequence shown here is derived from an EMBL/GenBank/DDBJ whole genome shotgun (WGS) entry which is preliminary data.</text>
</comment>
<dbReference type="AlphaFoldDB" id="X1H9Z7"/>
<dbReference type="Gene3D" id="3.30.700.10">
    <property type="entry name" value="Glycoprotein, Type 4 Pilin"/>
    <property type="match status" value="1"/>
</dbReference>
<dbReference type="InterPro" id="IPR045584">
    <property type="entry name" value="Pilin-like"/>
</dbReference>
<name>X1H9Z7_9ZZZZ</name>
<gene>
    <name evidence="1" type="ORF">S03H2_21064</name>
</gene>
<dbReference type="SUPFAM" id="SSF54523">
    <property type="entry name" value="Pili subunits"/>
    <property type="match status" value="1"/>
</dbReference>
<protein>
    <recommendedName>
        <fullName evidence="2">Type II secretion system protein GspG C-terminal domain-containing protein</fullName>
    </recommendedName>
</protein>
<evidence type="ECO:0008006" key="2">
    <source>
        <dbReference type="Google" id="ProtNLM"/>
    </source>
</evidence>
<accession>X1H9Z7</accession>
<organism evidence="1">
    <name type="scientific">marine sediment metagenome</name>
    <dbReference type="NCBI Taxonomy" id="412755"/>
    <lineage>
        <taxon>unclassified sequences</taxon>
        <taxon>metagenomes</taxon>
        <taxon>ecological metagenomes</taxon>
    </lineage>
</organism>
<evidence type="ECO:0000313" key="1">
    <source>
        <dbReference type="EMBL" id="GAH42143.1"/>
    </source>
</evidence>
<proteinExistence type="predicted"/>
<dbReference type="EMBL" id="BARU01011174">
    <property type="protein sequence ID" value="GAH42143.1"/>
    <property type="molecule type" value="Genomic_DNA"/>
</dbReference>
<reference evidence="1" key="1">
    <citation type="journal article" date="2014" name="Front. Microbiol.">
        <title>High frequency of phylogenetically diverse reductive dehalogenase-homologous genes in deep subseafloor sedimentary metagenomes.</title>
        <authorList>
            <person name="Kawai M."/>
            <person name="Futagami T."/>
            <person name="Toyoda A."/>
            <person name="Takaki Y."/>
            <person name="Nishi S."/>
            <person name="Hori S."/>
            <person name="Arai W."/>
            <person name="Tsubouchi T."/>
            <person name="Morono Y."/>
            <person name="Uchiyama I."/>
            <person name="Ito T."/>
            <person name="Fujiyama A."/>
            <person name="Inagaki F."/>
            <person name="Takami H."/>
        </authorList>
    </citation>
    <scope>NUCLEOTIDE SEQUENCE</scope>
    <source>
        <strain evidence="1">Expedition CK06-06</strain>
    </source>
</reference>
<feature type="non-terminal residue" evidence="1">
    <location>
        <position position="1"/>
    </location>
</feature>
<sequence length="86" mass="9534">PNLNSERLYGALNFIPTSRKILEQISDSLIRHNVDTGATPPIPEIYDPWGTVLNYLYAEGDNFPQLISAGPDRSFGSPDDISSKKK</sequence>